<comment type="caution">
    <text evidence="7">Lacks conserved residue(s) required for the propagation of feature annotation.</text>
</comment>
<evidence type="ECO:0000256" key="1">
    <source>
        <dbReference type="ARBA" id="ARBA00004651"/>
    </source>
</evidence>
<feature type="transmembrane region" description="Helical" evidence="7">
    <location>
        <begin position="252"/>
        <end position="274"/>
    </location>
</feature>
<feature type="transmembrane region" description="Helical" evidence="7">
    <location>
        <begin position="91"/>
        <end position="110"/>
    </location>
</feature>
<evidence type="ECO:0000259" key="8">
    <source>
        <dbReference type="Pfam" id="PF01773"/>
    </source>
</evidence>
<evidence type="ECO:0000256" key="5">
    <source>
        <dbReference type="ARBA" id="ARBA00022989"/>
    </source>
</evidence>
<feature type="transmembrane region" description="Helical" evidence="7">
    <location>
        <begin position="286"/>
        <end position="304"/>
    </location>
</feature>
<organism evidence="11">
    <name type="scientific">Planktothricoides raciborskii GIHE-MW2</name>
    <dbReference type="NCBI Taxonomy" id="2792601"/>
    <lineage>
        <taxon>Bacteria</taxon>
        <taxon>Bacillati</taxon>
        <taxon>Cyanobacteriota</taxon>
        <taxon>Cyanophyceae</taxon>
        <taxon>Oscillatoriophycideae</taxon>
        <taxon>Oscillatoriales</taxon>
        <taxon>Oscillatoriaceae</taxon>
        <taxon>Planktothricoides</taxon>
    </lineage>
</organism>
<evidence type="ECO:0000256" key="3">
    <source>
        <dbReference type="ARBA" id="ARBA00022475"/>
    </source>
</evidence>
<dbReference type="Pfam" id="PF07662">
    <property type="entry name" value="Nucleos_tra2_C"/>
    <property type="match status" value="1"/>
</dbReference>
<dbReference type="InterPro" id="IPR008276">
    <property type="entry name" value="C_nuclsd_transpt"/>
</dbReference>
<evidence type="ECO:0000256" key="2">
    <source>
        <dbReference type="ARBA" id="ARBA00009033"/>
    </source>
</evidence>
<evidence type="ECO:0000256" key="6">
    <source>
        <dbReference type="ARBA" id="ARBA00023136"/>
    </source>
</evidence>
<feature type="transmembrane region" description="Helical" evidence="7">
    <location>
        <begin position="163"/>
        <end position="185"/>
    </location>
</feature>
<dbReference type="InterPro" id="IPR011642">
    <property type="entry name" value="Gate_dom"/>
</dbReference>
<comment type="similarity">
    <text evidence="2 7">Belongs to the concentrative nucleoside transporter (CNT) (TC 2.A.41) family.</text>
</comment>
<dbReference type="InterPro" id="IPR002668">
    <property type="entry name" value="CNT_N_dom"/>
</dbReference>
<dbReference type="GO" id="GO:0005415">
    <property type="term" value="F:nucleoside:sodium symporter activity"/>
    <property type="evidence" value="ECO:0007669"/>
    <property type="project" value="TreeGrafter"/>
</dbReference>
<dbReference type="RefSeq" id="WP_054465729.1">
    <property type="nucleotide sequence ID" value="NZ_CP159837.1"/>
</dbReference>
<proteinExistence type="inferred from homology"/>
<feature type="transmembrane region" description="Helical" evidence="7">
    <location>
        <begin position="395"/>
        <end position="415"/>
    </location>
</feature>
<feature type="transmembrane region" description="Helical" evidence="7">
    <location>
        <begin position="358"/>
        <end position="383"/>
    </location>
</feature>
<feature type="transmembrane region" description="Helical" evidence="7">
    <location>
        <begin position="27"/>
        <end position="47"/>
    </location>
</feature>
<dbReference type="InterPro" id="IPR018270">
    <property type="entry name" value="C_nuclsd_transpt_met_bac"/>
</dbReference>
<evidence type="ECO:0000259" key="10">
    <source>
        <dbReference type="Pfam" id="PF07670"/>
    </source>
</evidence>
<evidence type="ECO:0000256" key="4">
    <source>
        <dbReference type="ARBA" id="ARBA00022692"/>
    </source>
</evidence>
<keyword evidence="6 7" id="KW-0472">Membrane</keyword>
<dbReference type="Pfam" id="PF01773">
    <property type="entry name" value="Nucleos_tra2_N"/>
    <property type="match status" value="1"/>
</dbReference>
<dbReference type="InterPro" id="IPR011657">
    <property type="entry name" value="CNT_C_dom"/>
</dbReference>
<evidence type="ECO:0000256" key="7">
    <source>
        <dbReference type="RuleBase" id="RU362018"/>
    </source>
</evidence>
<name>A0AAU8JLH2_9CYAN</name>
<reference evidence="11" key="1">
    <citation type="submission" date="2024-07" db="EMBL/GenBank/DDBJ databases">
        <authorList>
            <person name="Kim Y.J."/>
            <person name="Jeong J.Y."/>
        </authorList>
    </citation>
    <scope>NUCLEOTIDE SEQUENCE</scope>
    <source>
        <strain evidence="11">GIHE-MW2</strain>
    </source>
</reference>
<comment type="subcellular location">
    <subcellularLocation>
        <location evidence="1">Cell membrane</location>
        <topology evidence="1">Multi-pass membrane protein</topology>
    </subcellularLocation>
</comment>
<feature type="domain" description="Concentrative nucleoside transporter C-terminal" evidence="9">
    <location>
        <begin position="191"/>
        <end position="413"/>
    </location>
</feature>
<accession>A0AAU8JLH2</accession>
<feature type="domain" description="Nucleoside transporter/FeoB GTPase Gate" evidence="10">
    <location>
        <begin position="88"/>
        <end position="186"/>
    </location>
</feature>
<dbReference type="PANTHER" id="PTHR10590">
    <property type="entry name" value="SODIUM/NUCLEOSIDE COTRANSPORTER"/>
    <property type="match status" value="1"/>
</dbReference>
<keyword evidence="7" id="KW-0813">Transport</keyword>
<sequence length="416" mass="44594">MERMISLLGLGVFVGMGYLFSTNRRAIPWQTVLWGIALQLILAIFILRTRVGLALFQFLGDRINTFLNYADAGSKFVFGDNFSEHFMAFKVLPTIVFFSSFISLLYYYGILQRVVQWVAWVMMRTMKTSGAESLSCAANIFVGQTEAPLMIKPYINSLTLSELHAVMTGGFATIAGGVMAAYLSFGVPAEHLIAASVMSAPAALAISKLFYPETETSLTVGQVQVKVEQSYVNAVDAAAGGARDGMNLALNVGAMLIAFLGLLAFFNGLLGWLGNLVGLPQLSLEWIFAYVMAPVAWLMGVPWADCAQVGILLGKKTILNEFIAYLDLKVLMDNARKIASGEVAAGSLPVISERAKVIATYALCGFSNIGSIAIQIGGIGAIAPQRQGDLARLGIRAMIAGSLACFMTACIAGMLL</sequence>
<dbReference type="Pfam" id="PF07670">
    <property type="entry name" value="Gate"/>
    <property type="match status" value="1"/>
</dbReference>
<protein>
    <recommendedName>
        <fullName evidence="7">Nucleoside permease</fullName>
    </recommendedName>
</protein>
<gene>
    <name evidence="11" type="ORF">ABWT76_001877</name>
</gene>
<evidence type="ECO:0000313" key="11">
    <source>
        <dbReference type="EMBL" id="XCM40110.1"/>
    </source>
</evidence>
<dbReference type="EMBL" id="CP159837">
    <property type="protein sequence ID" value="XCM40110.1"/>
    <property type="molecule type" value="Genomic_DNA"/>
</dbReference>
<dbReference type="NCBIfam" id="TIGR00804">
    <property type="entry name" value="nupC"/>
    <property type="match status" value="1"/>
</dbReference>
<dbReference type="GO" id="GO:0005886">
    <property type="term" value="C:plasma membrane"/>
    <property type="evidence" value="ECO:0007669"/>
    <property type="project" value="UniProtKB-SubCell"/>
</dbReference>
<keyword evidence="3" id="KW-1003">Cell membrane</keyword>
<evidence type="ECO:0000259" key="9">
    <source>
        <dbReference type="Pfam" id="PF07662"/>
    </source>
</evidence>
<keyword evidence="4 7" id="KW-0812">Transmembrane</keyword>
<feature type="domain" description="Concentrative nucleoside transporter N-terminal" evidence="8">
    <location>
        <begin position="8"/>
        <end position="80"/>
    </location>
</feature>
<dbReference type="PANTHER" id="PTHR10590:SF4">
    <property type="entry name" value="SOLUTE CARRIER FAMILY 28 MEMBER 3"/>
    <property type="match status" value="1"/>
</dbReference>
<keyword evidence="5 7" id="KW-1133">Transmembrane helix</keyword>
<dbReference type="AlphaFoldDB" id="A0AAU8JLH2"/>